<feature type="compositionally biased region" description="Basic and acidic residues" evidence="2">
    <location>
        <begin position="544"/>
        <end position="557"/>
    </location>
</feature>
<feature type="compositionally biased region" description="Polar residues" evidence="2">
    <location>
        <begin position="622"/>
        <end position="631"/>
    </location>
</feature>
<comment type="similarity">
    <text evidence="1">Belongs to the IQD family.</text>
</comment>
<feature type="region of interest" description="Disordered" evidence="2">
    <location>
        <begin position="1197"/>
        <end position="1232"/>
    </location>
</feature>
<feature type="compositionally biased region" description="Basic and acidic residues" evidence="2">
    <location>
        <begin position="771"/>
        <end position="808"/>
    </location>
</feature>
<feature type="compositionally biased region" description="Low complexity" evidence="2">
    <location>
        <begin position="497"/>
        <end position="511"/>
    </location>
</feature>
<evidence type="ECO:0000313" key="4">
    <source>
        <dbReference type="Proteomes" id="UP000285301"/>
    </source>
</evidence>
<feature type="region of interest" description="Disordered" evidence="2">
    <location>
        <begin position="709"/>
        <end position="739"/>
    </location>
</feature>
<evidence type="ECO:0000256" key="1">
    <source>
        <dbReference type="ARBA" id="ARBA00024341"/>
    </source>
</evidence>
<feature type="compositionally biased region" description="Acidic residues" evidence="2">
    <location>
        <begin position="390"/>
        <end position="401"/>
    </location>
</feature>
<gene>
    <name evidence="3" type="ORF">B4U79_17765</name>
</gene>
<feature type="compositionally biased region" description="Basic and acidic residues" evidence="2">
    <location>
        <begin position="1293"/>
        <end position="1319"/>
    </location>
</feature>
<dbReference type="Pfam" id="PF00612">
    <property type="entry name" value="IQ"/>
    <property type="match status" value="3"/>
</dbReference>
<accession>A0A443RRM9</accession>
<feature type="compositionally biased region" description="Basic and acidic residues" evidence="2">
    <location>
        <begin position="14"/>
        <end position="26"/>
    </location>
</feature>
<dbReference type="Proteomes" id="UP000285301">
    <property type="component" value="Unassembled WGS sequence"/>
</dbReference>
<dbReference type="OrthoDB" id="6517062at2759"/>
<feature type="region of interest" description="Disordered" evidence="2">
    <location>
        <begin position="386"/>
        <end position="431"/>
    </location>
</feature>
<feature type="compositionally biased region" description="Basic and acidic residues" evidence="2">
    <location>
        <begin position="816"/>
        <end position="832"/>
    </location>
</feature>
<feature type="region of interest" description="Disordered" evidence="2">
    <location>
        <begin position="1276"/>
        <end position="1410"/>
    </location>
</feature>
<dbReference type="PROSITE" id="PS50096">
    <property type="entry name" value="IQ"/>
    <property type="match status" value="3"/>
</dbReference>
<dbReference type="EMBL" id="NCKU01000014">
    <property type="protein sequence ID" value="RWS17966.1"/>
    <property type="molecule type" value="Genomic_DNA"/>
</dbReference>
<feature type="compositionally biased region" description="Polar residues" evidence="2">
    <location>
        <begin position="413"/>
        <end position="431"/>
    </location>
</feature>
<feature type="compositionally biased region" description="Basic and acidic residues" evidence="2">
    <location>
        <begin position="1372"/>
        <end position="1388"/>
    </location>
</feature>
<feature type="compositionally biased region" description="Basic and acidic residues" evidence="2">
    <location>
        <begin position="712"/>
        <end position="730"/>
    </location>
</feature>
<organism evidence="3 4">
    <name type="scientific">Dinothrombium tinctorium</name>
    <dbReference type="NCBI Taxonomy" id="1965070"/>
    <lineage>
        <taxon>Eukaryota</taxon>
        <taxon>Metazoa</taxon>
        <taxon>Ecdysozoa</taxon>
        <taxon>Arthropoda</taxon>
        <taxon>Chelicerata</taxon>
        <taxon>Arachnida</taxon>
        <taxon>Acari</taxon>
        <taxon>Acariformes</taxon>
        <taxon>Trombidiformes</taxon>
        <taxon>Prostigmata</taxon>
        <taxon>Anystina</taxon>
        <taxon>Parasitengona</taxon>
        <taxon>Trombidioidea</taxon>
        <taxon>Trombidiidae</taxon>
        <taxon>Dinothrombium</taxon>
    </lineage>
</organism>
<feature type="region of interest" description="Disordered" evidence="2">
    <location>
        <begin position="1113"/>
        <end position="1176"/>
    </location>
</feature>
<proteinExistence type="inferred from homology"/>
<feature type="region of interest" description="Disordered" evidence="2">
    <location>
        <begin position="935"/>
        <end position="1011"/>
    </location>
</feature>
<feature type="region of interest" description="Disordered" evidence="2">
    <location>
        <begin position="14"/>
        <end position="83"/>
    </location>
</feature>
<feature type="compositionally biased region" description="Polar residues" evidence="2">
    <location>
        <begin position="534"/>
        <end position="543"/>
    </location>
</feature>
<feature type="compositionally biased region" description="Polar residues" evidence="2">
    <location>
        <begin position="987"/>
        <end position="998"/>
    </location>
</feature>
<dbReference type="SMART" id="SM00015">
    <property type="entry name" value="IQ"/>
    <property type="match status" value="3"/>
</dbReference>
<feature type="compositionally biased region" description="Low complexity" evidence="2">
    <location>
        <begin position="935"/>
        <end position="946"/>
    </location>
</feature>
<comment type="caution">
    <text evidence="3">The sequence shown here is derived from an EMBL/GenBank/DDBJ whole genome shotgun (WGS) entry which is preliminary data.</text>
</comment>
<protein>
    <submittedName>
        <fullName evidence="3">Uncharacterized protein</fullName>
    </submittedName>
</protein>
<feature type="compositionally biased region" description="Polar residues" evidence="2">
    <location>
        <begin position="1129"/>
        <end position="1145"/>
    </location>
</feature>
<feature type="compositionally biased region" description="Polar residues" evidence="2">
    <location>
        <begin position="947"/>
        <end position="968"/>
    </location>
</feature>
<feature type="compositionally biased region" description="Basic and acidic residues" evidence="2">
    <location>
        <begin position="69"/>
        <end position="81"/>
    </location>
</feature>
<dbReference type="PANTHER" id="PTHR32295">
    <property type="entry name" value="IQ-DOMAIN 5-RELATED"/>
    <property type="match status" value="1"/>
</dbReference>
<feature type="compositionally biased region" description="Polar residues" evidence="2">
    <location>
        <begin position="872"/>
        <end position="885"/>
    </location>
</feature>
<feature type="region of interest" description="Disordered" evidence="2">
    <location>
        <begin position="860"/>
        <end position="885"/>
    </location>
</feature>
<dbReference type="STRING" id="1965070.A0A443RRM9"/>
<feature type="compositionally biased region" description="Basic residues" evidence="2">
    <location>
        <begin position="1397"/>
        <end position="1410"/>
    </location>
</feature>
<dbReference type="PANTHER" id="PTHR32295:SF6">
    <property type="entry name" value="PROTEIN IQ-DOMAIN 18"/>
    <property type="match status" value="1"/>
</dbReference>
<feature type="compositionally biased region" description="Basic and acidic residues" evidence="2">
    <location>
        <begin position="1347"/>
        <end position="1359"/>
    </location>
</feature>
<reference evidence="3 4" key="1">
    <citation type="journal article" date="2018" name="Gigascience">
        <title>Genomes of trombidid mites reveal novel predicted allergens and laterally-transferred genes associated with secondary metabolism.</title>
        <authorList>
            <person name="Dong X."/>
            <person name="Chaisiri K."/>
            <person name="Xia D."/>
            <person name="Armstrong S.D."/>
            <person name="Fang Y."/>
            <person name="Donnelly M.J."/>
            <person name="Kadowaki T."/>
            <person name="McGarry J.W."/>
            <person name="Darby A.C."/>
            <person name="Makepeace B.L."/>
        </authorList>
    </citation>
    <scope>NUCLEOTIDE SEQUENCE [LARGE SCALE GENOMIC DNA]</scope>
    <source>
        <strain evidence="3">UoL-WK</strain>
    </source>
</reference>
<dbReference type="InterPro" id="IPR000048">
    <property type="entry name" value="IQ_motif_EF-hand-BS"/>
</dbReference>
<evidence type="ECO:0000256" key="2">
    <source>
        <dbReference type="SAM" id="MobiDB-lite"/>
    </source>
</evidence>
<evidence type="ECO:0000313" key="3">
    <source>
        <dbReference type="EMBL" id="RWS17966.1"/>
    </source>
</evidence>
<dbReference type="Gene3D" id="1.20.5.190">
    <property type="match status" value="2"/>
</dbReference>
<feature type="region of interest" description="Disordered" evidence="2">
    <location>
        <begin position="611"/>
        <end position="638"/>
    </location>
</feature>
<sequence length="1410" mass="157882">MGCLISACRMKPDVKKSSLEIGDDKAIGQPHRSKSRESQPRSVPDPRIPAPKIYRTTLKANINTIPPSEKSEEKKEQRDVGVETDLNSNLEDAIVKIQAGIRGYLTRKRLKESEELRPSKASNTSKDAFVAPPSSFYDGISLTDLKSQEEAVSKYIELVRSTNEEFQHALQENDSQRSLIPEKEILKGSSNKESNKIDEELAAVKIQAVFRGHLCRKQVALITKDLKNENFNAEGKEDDSNRFNEKESHIPIEIKFDQIVTQSVSTDKCGAQTINLTLEQLSTEPVKILVVDDKSEQKFEDEAATKIQAAFRGYQVRKSLSRESSPIRHKTEIYFTPQENKNEKESDEYLAKMKEEEVQEELKRKETESINVLNKLEEQLVNELLKSGDDVGETNTTDDEANSWMDSAEKSVEMQTSRTPSVSEVDNRNSSYPQIVNVKSFEIVKSRVPCKQSVDIAFVDDTDDEKSDTKSVVQTSKKTKVREALPSNIKQDPKIKQALSSSASESVSQLAGKNDNIANSSEASKQKLEEESETSSIYFGSESSHSKCEEKANEKPPDFNSGVNRENFPEKQTSGDLLRRDEEACLNEFIKPEKSSEENKFEQAKEVGKSFTIEETDKNNSVEEQLVQNKQPIEDKSVFKVNDQLEQTNNEMPHSQSNLNPEAKEFVFSTNSSLNKCQKGFAASDEKQTDDKPLSQLVSGLVEITDQTNLVKNRDNENKTTDVNRDKVNTTDDDFTSKSVEAKTNAEEIKDAKLSSSSEKLFVTDIETDIEEKQNENEADKVKEERQEREFSDQEEKQLAPEKGKTISDKALTLKVPDETAEKEKAEKDIQRDQTSLTDKTNEVQKAEYVFWSDKSFITSDTENSNVDKESPTTSSKQSDNYTTTSVIQEAIDHCKDPESSFIGSTTLDNDFDSLLQDLNIDKEVIAENNPFVESSHISTTNSTSSDLTENQKFQSTIQTQETINNVATPGIEFSEEKSKDSAPADSRQSTETLSITKNDSDLDGDEIINLDNPYQSDETLWLLPDESSIARSSTASQCSEKSEQSAFDSFITQISQASKEPSLKTGSDVLQHEQLQQSIDENVSIKGFSAMESISESSSAFSVSITKQFENFEKKPDQSSIIGELQSDPINETGDSNNSQQTREISSESKVTKEKQATHNDQPSAENDDIYVSPSSEMVLEKLTCPTKDRFHESENEILGDSFTSIHSGEAAKKRSPSMESSEVKTEQETLISSKIDSTPILNESTILTNKVSAVAEGVKSKLNDSNENLRAIGAKKETESIVEKTVIPIEDSTKKASNKGEKHEKSGDKVSRNEKQAQRKSQRSSKIPVSITLEESPLKPINTPEKVKDEVKDESRDQANVLPAESITQEQRRERTLQAPRPEMRRSPSPNPFGGRRKRGKKTQHKQN</sequence>
<feature type="compositionally biased region" description="Basic and acidic residues" evidence="2">
    <location>
        <begin position="1146"/>
        <end position="1159"/>
    </location>
</feature>
<feature type="region of interest" description="Disordered" evidence="2">
    <location>
        <begin position="768"/>
        <end position="840"/>
    </location>
</feature>
<feature type="region of interest" description="Disordered" evidence="2">
    <location>
        <begin position="458"/>
        <end position="580"/>
    </location>
</feature>
<dbReference type="CDD" id="cd23767">
    <property type="entry name" value="IQCD"/>
    <property type="match status" value="1"/>
</dbReference>
<keyword evidence="4" id="KW-1185">Reference proteome</keyword>
<name>A0A443RRM9_9ACAR</name>